<dbReference type="Pfam" id="PF06013">
    <property type="entry name" value="WXG100"/>
    <property type="match status" value="1"/>
</dbReference>
<dbReference type="AlphaFoldDB" id="A0A0U0W7C5"/>
<dbReference type="EMBL" id="CSTD01000002">
    <property type="protein sequence ID" value="CPR10784.1"/>
    <property type="molecule type" value="Genomic_DNA"/>
</dbReference>
<gene>
    <name evidence="1" type="primary">esxD</name>
    <name evidence="1" type="ORF">BN971_02055</name>
</gene>
<organism evidence="1 2">
    <name type="scientific">Mycobacterium bohemicum DSM 44277</name>
    <dbReference type="NCBI Taxonomy" id="1236609"/>
    <lineage>
        <taxon>Bacteria</taxon>
        <taxon>Bacillati</taxon>
        <taxon>Actinomycetota</taxon>
        <taxon>Actinomycetes</taxon>
        <taxon>Mycobacteriales</taxon>
        <taxon>Mycobacteriaceae</taxon>
        <taxon>Mycobacterium</taxon>
    </lineage>
</organism>
<evidence type="ECO:0000313" key="1">
    <source>
        <dbReference type="EMBL" id="CPR10784.1"/>
    </source>
</evidence>
<sequence length="108" mass="11223">MANNSIKVDANLLRSTSDKIQANMEQAMAIAKGYLANQENAMSPASWSGAGVVASHATAMEVTNDLNKVLTGGTRLAEGLKQAAALMEHHEADSVSSFQALFGGTQSA</sequence>
<dbReference type="InterPro" id="IPR036689">
    <property type="entry name" value="ESAT-6-like_sf"/>
</dbReference>
<evidence type="ECO:0000313" key="2">
    <source>
        <dbReference type="Proteomes" id="UP000198875"/>
    </source>
</evidence>
<dbReference type="OrthoDB" id="4747772at2"/>
<protein>
    <submittedName>
        <fullName evidence="1">ESAT-6 like protein ESXD</fullName>
    </submittedName>
</protein>
<dbReference type="Proteomes" id="UP000198875">
    <property type="component" value="Unassembled WGS sequence"/>
</dbReference>
<accession>A0A0U0W7C5</accession>
<proteinExistence type="predicted"/>
<dbReference type="SUPFAM" id="SSF140453">
    <property type="entry name" value="EsxAB dimer-like"/>
    <property type="match status" value="1"/>
</dbReference>
<reference evidence="1 2" key="1">
    <citation type="submission" date="2015-03" db="EMBL/GenBank/DDBJ databases">
        <authorList>
            <person name="Murphy D."/>
        </authorList>
    </citation>
    <scope>NUCLEOTIDE SEQUENCE [LARGE SCALE GENOMIC DNA]</scope>
    <source>
        <strain evidence="1 2">DSM 44277</strain>
    </source>
</reference>
<name>A0A0U0W7C5_MYCBE</name>
<dbReference type="Gene3D" id="1.10.287.1060">
    <property type="entry name" value="ESAT-6-like"/>
    <property type="match status" value="1"/>
</dbReference>
<dbReference type="InterPro" id="IPR010310">
    <property type="entry name" value="T7SS_ESAT-6-like"/>
</dbReference>